<dbReference type="InterPro" id="IPR013078">
    <property type="entry name" value="His_Pase_superF_clade-1"/>
</dbReference>
<comment type="caution">
    <text evidence="1">The sequence shown here is derived from an EMBL/GenBank/DDBJ whole genome shotgun (WGS) entry which is preliminary data.</text>
</comment>
<dbReference type="Pfam" id="PF00300">
    <property type="entry name" value="His_Phos_1"/>
    <property type="match status" value="1"/>
</dbReference>
<accession>A0A0C2VQD2</accession>
<dbReference type="SUPFAM" id="SSF53254">
    <property type="entry name" value="Phosphoglycerate mutase-like"/>
    <property type="match status" value="1"/>
</dbReference>
<proteinExistence type="predicted"/>
<dbReference type="CDD" id="cd07067">
    <property type="entry name" value="HP_PGM_like"/>
    <property type="match status" value="1"/>
</dbReference>
<evidence type="ECO:0000313" key="1">
    <source>
        <dbReference type="EMBL" id="KIL46641.1"/>
    </source>
</evidence>
<dbReference type="PANTHER" id="PTHR48100:SF59">
    <property type="entry name" value="ADENOSYLCOBALAMIN_ALPHA-RIBAZOLE PHOSPHATASE"/>
    <property type="match status" value="1"/>
</dbReference>
<keyword evidence="2" id="KW-1185">Reference proteome</keyword>
<evidence type="ECO:0000313" key="2">
    <source>
        <dbReference type="Proteomes" id="UP000031950"/>
    </source>
</evidence>
<dbReference type="InterPro" id="IPR050275">
    <property type="entry name" value="PGM_Phosphatase"/>
</dbReference>
<dbReference type="PANTHER" id="PTHR48100">
    <property type="entry name" value="BROAD-SPECIFICITY PHOSPHATASE YOR283W-RELATED"/>
    <property type="match status" value="1"/>
</dbReference>
<protein>
    <submittedName>
        <fullName evidence="1">Phosphoglycerate mutase family protein</fullName>
    </submittedName>
</protein>
<dbReference type="OrthoDB" id="2185101at2"/>
<dbReference type="GO" id="GO:0005737">
    <property type="term" value="C:cytoplasm"/>
    <property type="evidence" value="ECO:0007669"/>
    <property type="project" value="TreeGrafter"/>
</dbReference>
<name>A0A0C2VQD2_9BACL</name>
<reference evidence="1 2" key="1">
    <citation type="submission" date="2015-01" db="EMBL/GenBank/DDBJ databases">
        <title>Genome sequence of Jeotgalibacillus alimentarius.</title>
        <authorList>
            <person name="Goh K.M."/>
            <person name="Chan K.-G."/>
            <person name="Yaakop A.S."/>
            <person name="Ee R."/>
            <person name="Gan H.M."/>
            <person name="Chan C.S."/>
        </authorList>
    </citation>
    <scope>NUCLEOTIDE SEQUENCE [LARGE SCALE GENOMIC DNA]</scope>
    <source>
        <strain evidence="1 2">YKJ-13</strain>
    </source>
</reference>
<sequence length="194" mass="22552">MVTEVYMVRHAHSVFSLEFEETRGLSKQGWKATEKVTEVLVNEGIEVIVSSPYVRARQTVEGLAKELNQEVEIDPRFRERDLAARDHHFEEPLTAIKKVFDDRDFKFPEGESNNEVIERGIAALKETVDEHKGKKIAVGIHGNIFACIMSWFDDRYGFEFSLQTTKPDIYKLSINDQFELEACERLWKTDWIPE</sequence>
<gene>
    <name evidence="1" type="ORF">KP77_27680</name>
</gene>
<dbReference type="InterPro" id="IPR029033">
    <property type="entry name" value="His_PPase_superfam"/>
</dbReference>
<dbReference type="STRING" id="135826.KP77_27680"/>
<dbReference type="EMBL" id="JXRQ01000025">
    <property type="protein sequence ID" value="KIL46641.1"/>
    <property type="molecule type" value="Genomic_DNA"/>
</dbReference>
<dbReference type="Proteomes" id="UP000031950">
    <property type="component" value="Unassembled WGS sequence"/>
</dbReference>
<dbReference type="PATRIC" id="fig|135826.4.peg.2752"/>
<organism evidence="1 2">
    <name type="scientific">Jeotgalibacillus alimentarius</name>
    <dbReference type="NCBI Taxonomy" id="135826"/>
    <lineage>
        <taxon>Bacteria</taxon>
        <taxon>Bacillati</taxon>
        <taxon>Bacillota</taxon>
        <taxon>Bacilli</taxon>
        <taxon>Bacillales</taxon>
        <taxon>Caryophanaceae</taxon>
        <taxon>Jeotgalibacillus</taxon>
    </lineage>
</organism>
<dbReference type="GO" id="GO:0016791">
    <property type="term" value="F:phosphatase activity"/>
    <property type="evidence" value="ECO:0007669"/>
    <property type="project" value="TreeGrafter"/>
</dbReference>
<dbReference type="Gene3D" id="3.40.50.1240">
    <property type="entry name" value="Phosphoglycerate mutase-like"/>
    <property type="match status" value="1"/>
</dbReference>
<dbReference type="AlphaFoldDB" id="A0A0C2VQD2"/>
<dbReference type="RefSeq" id="WP_041123289.1">
    <property type="nucleotide sequence ID" value="NZ_JXRQ01000025.1"/>
</dbReference>